<dbReference type="CDD" id="cd19757">
    <property type="entry name" value="Bbox1"/>
    <property type="match status" value="1"/>
</dbReference>
<dbReference type="Pfam" id="PF16366">
    <property type="entry name" value="CEBP_ZZ"/>
    <property type="match status" value="1"/>
</dbReference>
<dbReference type="GO" id="GO:0005634">
    <property type="term" value="C:nucleus"/>
    <property type="evidence" value="ECO:0007669"/>
    <property type="project" value="TreeGrafter"/>
</dbReference>
<dbReference type="InterPro" id="IPR034819">
    <property type="entry name" value="CPEB"/>
</dbReference>
<evidence type="ECO:0000313" key="5">
    <source>
        <dbReference type="WBParaSite" id="SRDH1_21350.1"/>
    </source>
</evidence>
<dbReference type="GO" id="GO:0005737">
    <property type="term" value="C:cytoplasm"/>
    <property type="evidence" value="ECO:0007669"/>
    <property type="project" value="TreeGrafter"/>
</dbReference>
<dbReference type="GO" id="GO:0045202">
    <property type="term" value="C:synapse"/>
    <property type="evidence" value="ECO:0007669"/>
    <property type="project" value="TreeGrafter"/>
</dbReference>
<feature type="domain" description="RRM" evidence="3">
    <location>
        <begin position="190"/>
        <end position="291"/>
    </location>
</feature>
<dbReference type="Pfam" id="PF16367">
    <property type="entry name" value="RRM_7"/>
    <property type="match status" value="1"/>
</dbReference>
<dbReference type="AlphaFoldDB" id="A0AA85ES74"/>
<dbReference type="InterPro" id="IPR038446">
    <property type="entry name" value="CEBP_ZZ_sf"/>
</dbReference>
<evidence type="ECO:0000259" key="3">
    <source>
        <dbReference type="Pfam" id="PF16367"/>
    </source>
</evidence>
<evidence type="ECO:0008006" key="6">
    <source>
        <dbReference type="Google" id="ProtNLM"/>
    </source>
</evidence>
<dbReference type="PANTHER" id="PTHR12566">
    <property type="entry name" value="CYTOPLASMIC POLYADENYLATION ELEMENT BINDING PROTEIN CPEB"/>
    <property type="match status" value="1"/>
</dbReference>
<dbReference type="Gene3D" id="3.30.70.330">
    <property type="match status" value="2"/>
</dbReference>
<reference evidence="5" key="2">
    <citation type="submission" date="2023-11" db="UniProtKB">
        <authorList>
            <consortium name="WormBaseParasite"/>
        </authorList>
    </citation>
    <scope>IDENTIFICATION</scope>
</reference>
<proteinExistence type="predicted"/>
<keyword evidence="1" id="KW-0694">RNA-binding</keyword>
<evidence type="ECO:0000313" key="4">
    <source>
        <dbReference type="Proteomes" id="UP000050792"/>
    </source>
</evidence>
<feature type="domain" description="Cytoplasmic polyadenylation element-binding protein ZZ" evidence="2">
    <location>
        <begin position="417"/>
        <end position="473"/>
    </location>
</feature>
<dbReference type="WBParaSite" id="SRDH1_21350.1">
    <property type="protein sequence ID" value="SRDH1_21350.1"/>
    <property type="gene ID" value="SRDH1_21350"/>
</dbReference>
<dbReference type="GO" id="GO:0000900">
    <property type="term" value="F:mRNA regulatory element binding translation repressor activity"/>
    <property type="evidence" value="ECO:0007669"/>
    <property type="project" value="TreeGrafter"/>
</dbReference>
<dbReference type="GO" id="GO:0043022">
    <property type="term" value="F:ribosome binding"/>
    <property type="evidence" value="ECO:0007669"/>
    <property type="project" value="TreeGrafter"/>
</dbReference>
<dbReference type="InterPro" id="IPR000504">
    <property type="entry name" value="RRM_dom"/>
</dbReference>
<reference evidence="4" key="1">
    <citation type="submission" date="2022-06" db="EMBL/GenBank/DDBJ databases">
        <authorList>
            <person name="Berger JAMES D."/>
            <person name="Berger JAMES D."/>
        </authorList>
    </citation>
    <scope>NUCLEOTIDE SEQUENCE [LARGE SCALE GENOMIC DNA]</scope>
</reference>
<evidence type="ECO:0000259" key="2">
    <source>
        <dbReference type="Pfam" id="PF16366"/>
    </source>
</evidence>
<dbReference type="Proteomes" id="UP000050792">
    <property type="component" value="Unassembled WGS sequence"/>
</dbReference>
<dbReference type="GO" id="GO:0008135">
    <property type="term" value="F:translation factor activity, RNA binding"/>
    <property type="evidence" value="ECO:0007669"/>
    <property type="project" value="TreeGrafter"/>
</dbReference>
<keyword evidence="4" id="KW-1185">Reference proteome</keyword>
<protein>
    <recommendedName>
        <fullName evidence="6">RRM domain-containing protein</fullName>
    </recommendedName>
</protein>
<name>A0AA85ES74_9TREM</name>
<dbReference type="PANTHER" id="PTHR12566:SF9">
    <property type="entry name" value="CYTOPLASMIC POLYADENYLATION ELEMENT-BINDING PROTEIN 1"/>
    <property type="match status" value="1"/>
</dbReference>
<dbReference type="SUPFAM" id="SSF54928">
    <property type="entry name" value="RNA-binding domain, RBD"/>
    <property type="match status" value="1"/>
</dbReference>
<dbReference type="GO" id="GO:2000766">
    <property type="term" value="P:negative regulation of cytoplasmic translation"/>
    <property type="evidence" value="ECO:0007669"/>
    <property type="project" value="TreeGrafter"/>
</dbReference>
<dbReference type="InterPro" id="IPR012677">
    <property type="entry name" value="Nucleotide-bd_a/b_plait_sf"/>
</dbReference>
<organism evidence="4 5">
    <name type="scientific">Schistosoma rodhaini</name>
    <dbReference type="NCBI Taxonomy" id="6188"/>
    <lineage>
        <taxon>Eukaryota</taxon>
        <taxon>Metazoa</taxon>
        <taxon>Spiralia</taxon>
        <taxon>Lophotrochozoa</taxon>
        <taxon>Platyhelminthes</taxon>
        <taxon>Trematoda</taxon>
        <taxon>Digenea</taxon>
        <taxon>Strigeidida</taxon>
        <taxon>Schistosomatoidea</taxon>
        <taxon>Schistosomatidae</taxon>
        <taxon>Schistosoma</taxon>
    </lineage>
</organism>
<dbReference type="InterPro" id="IPR032296">
    <property type="entry name" value="CEBP_ZZ"/>
</dbReference>
<dbReference type="GO" id="GO:0003730">
    <property type="term" value="F:mRNA 3'-UTR binding"/>
    <property type="evidence" value="ECO:0007669"/>
    <property type="project" value="InterPro"/>
</dbReference>
<dbReference type="GO" id="GO:0043005">
    <property type="term" value="C:neuron projection"/>
    <property type="evidence" value="ECO:0007669"/>
    <property type="project" value="TreeGrafter"/>
</dbReference>
<dbReference type="InterPro" id="IPR035979">
    <property type="entry name" value="RBD_domain_sf"/>
</dbReference>
<accession>A0AA85ES74</accession>
<evidence type="ECO:0000256" key="1">
    <source>
        <dbReference type="ARBA" id="ARBA00022884"/>
    </source>
</evidence>
<dbReference type="Gene3D" id="4.10.640.40">
    <property type="entry name" value="Cytoplasmic polyadenylation element-binding protein, ZZ domain"/>
    <property type="match status" value="1"/>
</dbReference>
<sequence>MILLENITEKYFIETNKQKNHYTTDNNNQSIKDYKLNLNEYSLMELDKSYNYLEYQKNNKFITLNDYHNDVIQLASYYEQILKIYGKVELEALAYRISAACHSCESSNLLNSVNFNIPTKFCSKNDTSVDCSYNSETFTASFHPPITYHLEVHLTSSKSIYFNQLSNQSMNCFPSVKHHHFNSSFMNRLSCKVFVGGVPMRGNQVTTWTRDQLHKGLSIFGPVSLVWPKGTIVIPSVIDGRNYNKELCESLLRIGLKRGYCYAVFNDQRSVSMLLSMCYRRTKGFYINLSTLCPDLEKTRFDSLQIIPWDKQDSFYPILPNRNSESIHFQSEEGRVETETRTKVYSIFVGALHGMITARALFTIFNDLFSNVSYAALDTDKYHYPIGSGRVAFNSLEGYLAAIKTNFICIECQLFSKVIQIDPYLEDALCSKCFSVPGIYFCRHLKCFDYFCPKCWIHYHGSTNTTHKPLRRTLIPNSLKFTKYF</sequence>